<reference evidence="1 2" key="2">
    <citation type="journal article" date="2011" name="Stand. Genomic Sci.">
        <title>Complete genome sequence of Isosphaera pallida type strain (IS1B).</title>
        <authorList>
            <consortium name="US DOE Joint Genome Institute (JGI-PGF)"/>
            <person name="Goker M."/>
            <person name="Cleland D."/>
            <person name="Saunders E."/>
            <person name="Lapidus A."/>
            <person name="Nolan M."/>
            <person name="Lucas S."/>
            <person name="Hammon N."/>
            <person name="Deshpande S."/>
            <person name="Cheng J.F."/>
            <person name="Tapia R."/>
            <person name="Han C."/>
            <person name="Goodwin L."/>
            <person name="Pitluck S."/>
            <person name="Liolios K."/>
            <person name="Pagani I."/>
            <person name="Ivanova N."/>
            <person name="Mavromatis K."/>
            <person name="Pati A."/>
            <person name="Chen A."/>
            <person name="Palaniappan K."/>
            <person name="Land M."/>
            <person name="Hauser L."/>
            <person name="Chang Y.J."/>
            <person name="Jeffries C.D."/>
            <person name="Detter J.C."/>
            <person name="Beck B."/>
            <person name="Woyke T."/>
            <person name="Bristow J."/>
            <person name="Eisen J.A."/>
            <person name="Markowitz V."/>
            <person name="Hugenholtz P."/>
            <person name="Kyrpides N.C."/>
            <person name="Klenk H.P."/>
        </authorList>
    </citation>
    <scope>NUCLEOTIDE SEQUENCE [LARGE SCALE GENOMIC DNA]</scope>
    <source>
        <strain evidence="2">ATCC 43644 / DSM 9630 / IS1B</strain>
    </source>
</reference>
<dbReference type="KEGG" id="ipa:Isop_3218"/>
<gene>
    <name evidence="1" type="ordered locus">Isop_3218</name>
</gene>
<keyword evidence="2" id="KW-1185">Reference proteome</keyword>
<dbReference type="Pfam" id="PF18845">
    <property type="entry name" value="baeRF_family3"/>
    <property type="match status" value="1"/>
</dbReference>
<dbReference type="OrthoDB" id="4393931at2"/>
<dbReference type="HOGENOM" id="CLU_044180_2_1_0"/>
<evidence type="ECO:0008006" key="3">
    <source>
        <dbReference type="Google" id="ProtNLM"/>
    </source>
</evidence>
<reference key="1">
    <citation type="submission" date="2010-11" db="EMBL/GenBank/DDBJ databases">
        <title>The complete sequence of chromosome of Isophaera pallida ATCC 43644.</title>
        <authorList>
            <consortium name="US DOE Joint Genome Institute (JGI-PGF)"/>
            <person name="Lucas S."/>
            <person name="Copeland A."/>
            <person name="Lapidus A."/>
            <person name="Bruce D."/>
            <person name="Goodwin L."/>
            <person name="Pitluck S."/>
            <person name="Kyrpides N."/>
            <person name="Mavromatis K."/>
            <person name="Pagani I."/>
            <person name="Ivanova N."/>
            <person name="Saunders E."/>
            <person name="Brettin T."/>
            <person name="Detter J.C."/>
            <person name="Han C."/>
            <person name="Tapia R."/>
            <person name="Land M."/>
            <person name="Hauser L."/>
            <person name="Markowitz V."/>
            <person name="Cheng J.-F."/>
            <person name="Hugenholtz P."/>
            <person name="Woyke T."/>
            <person name="Wu D."/>
            <person name="Eisen J.A."/>
        </authorList>
    </citation>
    <scope>NUCLEOTIDE SEQUENCE</scope>
    <source>
        <strain>ATCC 43644</strain>
    </source>
</reference>
<protein>
    <recommendedName>
        <fullName evidence="3">Chemotaxis protein</fullName>
    </recommendedName>
</protein>
<evidence type="ECO:0000313" key="1">
    <source>
        <dbReference type="EMBL" id="ADV63780.1"/>
    </source>
</evidence>
<organism evidence="1 2">
    <name type="scientific">Isosphaera pallida (strain ATCC 43644 / DSM 9630 / IS1B)</name>
    <dbReference type="NCBI Taxonomy" id="575540"/>
    <lineage>
        <taxon>Bacteria</taxon>
        <taxon>Pseudomonadati</taxon>
        <taxon>Planctomycetota</taxon>
        <taxon>Planctomycetia</taxon>
        <taxon>Isosphaerales</taxon>
        <taxon>Isosphaeraceae</taxon>
        <taxon>Isosphaera</taxon>
    </lineage>
</organism>
<dbReference type="InParanoid" id="E8R4I5"/>
<dbReference type="AlphaFoldDB" id="E8R4I5"/>
<proteinExistence type="predicted"/>
<dbReference type="InterPro" id="IPR041289">
    <property type="entry name" value="Bact_RF_family3"/>
</dbReference>
<dbReference type="RefSeq" id="WP_013566068.1">
    <property type="nucleotide sequence ID" value="NC_014962.1"/>
</dbReference>
<dbReference type="STRING" id="575540.Isop_3218"/>
<name>E8R4I5_ISOPI</name>
<dbReference type="eggNOG" id="COG1537">
    <property type="taxonomic scope" value="Bacteria"/>
</dbReference>
<dbReference type="EMBL" id="CP002353">
    <property type="protein sequence ID" value="ADV63780.1"/>
    <property type="molecule type" value="Genomic_DNA"/>
</dbReference>
<dbReference type="Proteomes" id="UP000008631">
    <property type="component" value="Chromosome"/>
</dbReference>
<evidence type="ECO:0000313" key="2">
    <source>
        <dbReference type="Proteomes" id="UP000008631"/>
    </source>
</evidence>
<accession>E8R4I5</accession>
<sequence length="383" mass="42416">MDPITLDSIRALPATPEPPCVSIYQPTHRHHPDNQQDPIRFRNLVKQVDESLRQKYGNRQIRPLIERLETLAANHAFWNKTLDGLVVLTSADGFFQVMPLQLAVSERVVVAESFHLKPLMQATLSSERFQVLGLSRKAIRLWEGHRFALDPIDLSDDFPSTIEKALGSELTEPHRTVASYGMGVAGPAMVHGHGGRREEEDKDAERFFRVVDHAVTERISKPSGLPLIPLALAENHPIFRSVAKNPYLTEVGIHGNPDGMSEDQIRAAVWEAFEPERLARLAEVVNSFRTAQSRQHATSDLSDAARAAVASQISTLLVEVDRVIPGRLDPTTGAIETGELYDPEVDDLLDDLAEVVLRHGGRVIALPANLMPTTTGLAAIMRF</sequence>